<evidence type="ECO:0000259" key="1">
    <source>
        <dbReference type="Pfam" id="PF13847"/>
    </source>
</evidence>
<accession>A0A4Q7VN16</accession>
<keyword evidence="2" id="KW-0808">Transferase</keyword>
<feature type="domain" description="Methyltransferase" evidence="1">
    <location>
        <begin position="88"/>
        <end position="194"/>
    </location>
</feature>
<dbReference type="GO" id="GO:0032259">
    <property type="term" value="P:methylation"/>
    <property type="evidence" value="ECO:0007669"/>
    <property type="project" value="UniProtKB-KW"/>
</dbReference>
<dbReference type="InterPro" id="IPR029063">
    <property type="entry name" value="SAM-dependent_MTases_sf"/>
</dbReference>
<gene>
    <name evidence="2" type="ORF">EV201_2189</name>
</gene>
<dbReference type="Gene3D" id="3.40.50.150">
    <property type="entry name" value="Vaccinia Virus protein VP39"/>
    <property type="match status" value="1"/>
</dbReference>
<dbReference type="EMBL" id="SHKN01000001">
    <property type="protein sequence ID" value="RZT97518.1"/>
    <property type="molecule type" value="Genomic_DNA"/>
</dbReference>
<protein>
    <submittedName>
        <fullName evidence="2">Methyltransferase family protein</fullName>
    </submittedName>
</protein>
<reference evidence="2 3" key="1">
    <citation type="submission" date="2019-02" db="EMBL/GenBank/DDBJ databases">
        <title>Genomic Encyclopedia of Type Strains, Phase IV (KMG-IV): sequencing the most valuable type-strain genomes for metagenomic binning, comparative biology and taxonomic classification.</title>
        <authorList>
            <person name="Goeker M."/>
        </authorList>
    </citation>
    <scope>NUCLEOTIDE SEQUENCE [LARGE SCALE GENOMIC DNA]</scope>
    <source>
        <strain evidence="2 3">DSM 28825</strain>
    </source>
</reference>
<dbReference type="Proteomes" id="UP000293562">
    <property type="component" value="Unassembled WGS sequence"/>
</dbReference>
<dbReference type="Pfam" id="PF13847">
    <property type="entry name" value="Methyltransf_31"/>
    <property type="match status" value="1"/>
</dbReference>
<dbReference type="CDD" id="cd02440">
    <property type="entry name" value="AdoMet_MTases"/>
    <property type="match status" value="1"/>
</dbReference>
<dbReference type="InterPro" id="IPR050447">
    <property type="entry name" value="Erg6_SMT_methyltransf"/>
</dbReference>
<organism evidence="2 3">
    <name type="scientific">Ancylomarina subtilis</name>
    <dbReference type="NCBI Taxonomy" id="1639035"/>
    <lineage>
        <taxon>Bacteria</taxon>
        <taxon>Pseudomonadati</taxon>
        <taxon>Bacteroidota</taxon>
        <taxon>Bacteroidia</taxon>
        <taxon>Marinilabiliales</taxon>
        <taxon>Marinifilaceae</taxon>
        <taxon>Ancylomarina</taxon>
    </lineage>
</organism>
<comment type="caution">
    <text evidence="2">The sequence shown here is derived from an EMBL/GenBank/DDBJ whole genome shotgun (WGS) entry which is preliminary data.</text>
</comment>
<dbReference type="InterPro" id="IPR025714">
    <property type="entry name" value="Methyltranfer_dom"/>
</dbReference>
<dbReference type="PANTHER" id="PTHR44068">
    <property type="entry name" value="ZGC:194242"/>
    <property type="match status" value="1"/>
</dbReference>
<dbReference type="GO" id="GO:0008168">
    <property type="term" value="F:methyltransferase activity"/>
    <property type="evidence" value="ECO:0007669"/>
    <property type="project" value="UniProtKB-KW"/>
</dbReference>
<evidence type="ECO:0000313" key="3">
    <source>
        <dbReference type="Proteomes" id="UP000293562"/>
    </source>
</evidence>
<keyword evidence="2" id="KW-0489">Methyltransferase</keyword>
<dbReference type="PANTHER" id="PTHR44068:SF11">
    <property type="entry name" value="GERANYL DIPHOSPHATE 2-C-METHYLTRANSFERASE"/>
    <property type="match status" value="1"/>
</dbReference>
<evidence type="ECO:0000313" key="2">
    <source>
        <dbReference type="EMBL" id="RZT97518.1"/>
    </source>
</evidence>
<keyword evidence="3" id="KW-1185">Reference proteome</keyword>
<proteinExistence type="predicted"/>
<name>A0A4Q7VN16_9BACT</name>
<dbReference type="SUPFAM" id="SSF53335">
    <property type="entry name" value="S-adenosyl-L-methionine-dependent methyltransferases"/>
    <property type="match status" value="1"/>
</dbReference>
<sequence>MSLNLNLQKLKVRKIDRDRNTDRFNIGNLYFLCRMKSNQYQMILGAIEKMDISQVDITRKQTSAYDEFHVRGRAVSEELFSQIELDCNSQVLDLGCGLGGTCRMLAEKFGCQVSGIDYSDQHIETAKSLSKLVNLDDKTEFIQGDATQLPYPADHFDLIITQHVQMCITDKEKLYSEAKRVLKKGGRFIYYDVLKKNEGTLIFPLPWVDDEVFSFLISSEELENKRCSLDFKKIDSEDQSQKGLDFLSSFIAKANDKPAILTGQKILMGDNALEKITNLYQALKDETVSLESGVWIK</sequence>
<dbReference type="AlphaFoldDB" id="A0A4Q7VN16"/>